<evidence type="ECO:0000313" key="3">
    <source>
        <dbReference type="Proteomes" id="UP001321453"/>
    </source>
</evidence>
<proteinExistence type="predicted"/>
<dbReference type="EMBL" id="JAUCGR010000001">
    <property type="protein sequence ID" value="MDM7830113.1"/>
    <property type="molecule type" value="Genomic_DNA"/>
</dbReference>
<evidence type="ECO:0000313" key="2">
    <source>
        <dbReference type="EMBL" id="MDM7830113.1"/>
    </source>
</evidence>
<keyword evidence="3" id="KW-1185">Reference proteome</keyword>
<keyword evidence="1" id="KW-1133">Transmembrane helix</keyword>
<keyword evidence="1" id="KW-0812">Transmembrane</keyword>
<reference evidence="2 3" key="1">
    <citation type="submission" date="2023-06" db="EMBL/GenBank/DDBJ databases">
        <title>Cellulomonas sp. MW9 Whole genome sequence.</title>
        <authorList>
            <person name="Park S."/>
        </authorList>
    </citation>
    <scope>NUCLEOTIDE SEQUENCE [LARGE SCALE GENOMIC DNA]</scope>
    <source>
        <strain evidence="2 3">MW9</strain>
    </source>
</reference>
<evidence type="ECO:0008006" key="4">
    <source>
        <dbReference type="Google" id="ProtNLM"/>
    </source>
</evidence>
<keyword evidence="1" id="KW-0472">Membrane</keyword>
<organism evidence="2 3">
    <name type="scientific">Cellulomonas edaphi</name>
    <dbReference type="NCBI Taxonomy" id="3053468"/>
    <lineage>
        <taxon>Bacteria</taxon>
        <taxon>Bacillati</taxon>
        <taxon>Actinomycetota</taxon>
        <taxon>Actinomycetes</taxon>
        <taxon>Micrococcales</taxon>
        <taxon>Cellulomonadaceae</taxon>
        <taxon>Cellulomonas</taxon>
    </lineage>
</organism>
<dbReference type="RefSeq" id="WP_289444785.1">
    <property type="nucleotide sequence ID" value="NZ_JAUCGR010000001.1"/>
</dbReference>
<evidence type="ECO:0000256" key="1">
    <source>
        <dbReference type="SAM" id="Phobius"/>
    </source>
</evidence>
<protein>
    <recommendedName>
        <fullName evidence="4">PH domain-containing protein</fullName>
    </recommendedName>
</protein>
<sequence length="149" mass="15956">MRDVLAQTPKPTAGQYALLILCAVQAVYWTVRAIAGDDAGFALMLGIGSASVAGLGGVLIVRAMRMVTLVLTDDALLLEQRSSTTTVRRSDIRAVNGDMPHRPTWSQFVIIELADEAASKLPRLNKAPGVLIPRIQRWAGVGEEPPAPL</sequence>
<accession>A0ABT7S3B0</accession>
<name>A0ABT7S3B0_9CELL</name>
<gene>
    <name evidence="2" type="ORF">QRT05_02095</name>
</gene>
<dbReference type="Proteomes" id="UP001321453">
    <property type="component" value="Unassembled WGS sequence"/>
</dbReference>
<feature type="transmembrane region" description="Helical" evidence="1">
    <location>
        <begin position="16"/>
        <end position="35"/>
    </location>
</feature>
<feature type="transmembrane region" description="Helical" evidence="1">
    <location>
        <begin position="41"/>
        <end position="61"/>
    </location>
</feature>
<comment type="caution">
    <text evidence="2">The sequence shown here is derived from an EMBL/GenBank/DDBJ whole genome shotgun (WGS) entry which is preliminary data.</text>
</comment>